<reference evidence="2" key="1">
    <citation type="submission" date="2015-04" db="UniProtKB">
        <authorList>
            <consortium name="EnsemblPlants"/>
        </authorList>
    </citation>
    <scope>IDENTIFICATION</scope>
</reference>
<dbReference type="AlphaFoldDB" id="A0A0E0DG70"/>
<keyword evidence="3" id="KW-1185">Reference proteome</keyword>
<dbReference type="Gramene" id="OMERI04G15760.1">
    <property type="protein sequence ID" value="OMERI04G15760.1"/>
    <property type="gene ID" value="OMERI04G15760"/>
</dbReference>
<dbReference type="Proteomes" id="UP000008021">
    <property type="component" value="Chromosome 4"/>
</dbReference>
<feature type="chain" id="PRO_5002357021" description="PIN domain-containing protein" evidence="1">
    <location>
        <begin position="20"/>
        <end position="73"/>
    </location>
</feature>
<organism evidence="2">
    <name type="scientific">Oryza meridionalis</name>
    <dbReference type="NCBI Taxonomy" id="40149"/>
    <lineage>
        <taxon>Eukaryota</taxon>
        <taxon>Viridiplantae</taxon>
        <taxon>Streptophyta</taxon>
        <taxon>Embryophyta</taxon>
        <taxon>Tracheophyta</taxon>
        <taxon>Spermatophyta</taxon>
        <taxon>Magnoliopsida</taxon>
        <taxon>Liliopsida</taxon>
        <taxon>Poales</taxon>
        <taxon>Poaceae</taxon>
        <taxon>BOP clade</taxon>
        <taxon>Oryzoideae</taxon>
        <taxon>Oryzeae</taxon>
        <taxon>Oryzinae</taxon>
        <taxon>Oryza</taxon>
    </lineage>
</organism>
<dbReference type="HOGENOM" id="CLU_162974_1_0_1"/>
<evidence type="ECO:0008006" key="4">
    <source>
        <dbReference type="Google" id="ProtNLM"/>
    </source>
</evidence>
<dbReference type="EnsemblPlants" id="OMERI04G15760.1">
    <property type="protein sequence ID" value="OMERI04G15760.1"/>
    <property type="gene ID" value="OMERI04G15760"/>
</dbReference>
<evidence type="ECO:0000256" key="1">
    <source>
        <dbReference type="SAM" id="SignalP"/>
    </source>
</evidence>
<evidence type="ECO:0000313" key="2">
    <source>
        <dbReference type="EnsemblPlants" id="OMERI04G15760.1"/>
    </source>
</evidence>
<protein>
    <recommendedName>
        <fullName evidence="4">PIN domain-containing protein</fullName>
    </recommendedName>
</protein>
<proteinExistence type="predicted"/>
<accession>A0A0E0DG70</accession>
<keyword evidence="1" id="KW-0732">Signal</keyword>
<sequence length="73" mass="7602">MTTTAPLGVVPLLEGVVLALTSPGTKNLPRATAVVDSCIAFEALQLLRCRGATKLGNDDALQFLYKVVVASCV</sequence>
<feature type="signal peptide" evidence="1">
    <location>
        <begin position="1"/>
        <end position="19"/>
    </location>
</feature>
<evidence type="ECO:0000313" key="3">
    <source>
        <dbReference type="Proteomes" id="UP000008021"/>
    </source>
</evidence>
<name>A0A0E0DG70_9ORYZ</name>
<reference evidence="2" key="2">
    <citation type="submission" date="2018-05" db="EMBL/GenBank/DDBJ databases">
        <title>OmerRS3 (Oryza meridionalis Reference Sequence Version 3).</title>
        <authorList>
            <person name="Zhang J."/>
            <person name="Kudrna D."/>
            <person name="Lee S."/>
            <person name="Talag J."/>
            <person name="Welchert J."/>
            <person name="Wing R.A."/>
        </authorList>
    </citation>
    <scope>NUCLEOTIDE SEQUENCE [LARGE SCALE GENOMIC DNA]</scope>
    <source>
        <strain evidence="2">cv. OR44</strain>
    </source>
</reference>